<dbReference type="Gene3D" id="3.20.80.10">
    <property type="entry name" value="Regulatory factor, effector binding domain"/>
    <property type="match status" value="1"/>
</dbReference>
<accession>A0A2U2RKB6</accession>
<sequence>MTSLPAPYDAEDAVTELRIMDAPEVPTAVAKYGDFPVHKLPQLMDGVFSHLTSALEAAGLRAIGPAFSLHHRFPVDTADIEVGVPIDAALTGDLELPSGHTITASALPSGRVAMLSHLGGYAALGEAWGGFMHAVGEEDEQSRYPIWELYVSDPAKTKDPSTLRTDLFSLLE</sequence>
<comment type="caution">
    <text evidence="2">The sequence shown here is derived from an EMBL/GenBank/DDBJ whole genome shotgun (WGS) entry which is preliminary data.</text>
</comment>
<protein>
    <submittedName>
        <fullName evidence="2">Transcriptional regulator</fullName>
    </submittedName>
</protein>
<dbReference type="RefSeq" id="WP_109274893.1">
    <property type="nucleotide sequence ID" value="NZ_QFKX01000002.1"/>
</dbReference>
<evidence type="ECO:0000313" key="2">
    <source>
        <dbReference type="EMBL" id="PWH06300.1"/>
    </source>
</evidence>
<evidence type="ECO:0000259" key="1">
    <source>
        <dbReference type="SMART" id="SM00871"/>
    </source>
</evidence>
<keyword evidence="3" id="KW-1185">Reference proteome</keyword>
<dbReference type="OrthoDB" id="795001at2"/>
<name>A0A2U2RKB6_9MICO</name>
<proteinExistence type="predicted"/>
<dbReference type="EMBL" id="QFKX01000002">
    <property type="protein sequence ID" value="PWH06300.1"/>
    <property type="molecule type" value="Genomic_DNA"/>
</dbReference>
<dbReference type="InterPro" id="IPR029442">
    <property type="entry name" value="GyrI-like"/>
</dbReference>
<feature type="domain" description="AraC effector-binding" evidence="1">
    <location>
        <begin position="15"/>
        <end position="172"/>
    </location>
</feature>
<organism evidence="2 3">
    <name type="scientific">Brachybacterium endophyticum</name>
    <dbReference type="NCBI Taxonomy" id="2182385"/>
    <lineage>
        <taxon>Bacteria</taxon>
        <taxon>Bacillati</taxon>
        <taxon>Actinomycetota</taxon>
        <taxon>Actinomycetes</taxon>
        <taxon>Micrococcales</taxon>
        <taxon>Dermabacteraceae</taxon>
        <taxon>Brachybacterium</taxon>
    </lineage>
</organism>
<dbReference type="InterPro" id="IPR010499">
    <property type="entry name" value="AraC_E-bd"/>
</dbReference>
<dbReference type="AlphaFoldDB" id="A0A2U2RKB6"/>
<dbReference type="Proteomes" id="UP000245590">
    <property type="component" value="Unassembled WGS sequence"/>
</dbReference>
<dbReference type="InterPro" id="IPR011256">
    <property type="entry name" value="Reg_factor_effector_dom_sf"/>
</dbReference>
<reference evidence="2 3" key="1">
    <citation type="submission" date="2018-05" db="EMBL/GenBank/DDBJ databases">
        <title>Brachybacterium sp. M1HQ-2T, whole genome shotgun sequence.</title>
        <authorList>
            <person name="Tuo L."/>
        </authorList>
    </citation>
    <scope>NUCLEOTIDE SEQUENCE [LARGE SCALE GENOMIC DNA]</scope>
    <source>
        <strain evidence="2 3">M1HQ-2</strain>
    </source>
</reference>
<dbReference type="SMART" id="SM00871">
    <property type="entry name" value="AraC_E_bind"/>
    <property type="match status" value="1"/>
</dbReference>
<dbReference type="SUPFAM" id="SSF55136">
    <property type="entry name" value="Probable bacterial effector-binding domain"/>
    <property type="match status" value="1"/>
</dbReference>
<gene>
    <name evidence="2" type="ORF">DEO23_04760</name>
</gene>
<dbReference type="Pfam" id="PF06445">
    <property type="entry name" value="GyrI-like"/>
    <property type="match status" value="1"/>
</dbReference>
<evidence type="ECO:0000313" key="3">
    <source>
        <dbReference type="Proteomes" id="UP000245590"/>
    </source>
</evidence>